<evidence type="ECO:0000256" key="3">
    <source>
        <dbReference type="ARBA" id="ARBA00022475"/>
    </source>
</evidence>
<reference evidence="9 10" key="1">
    <citation type="submission" date="2020-08" db="EMBL/GenBank/DDBJ databases">
        <title>The Agave Microbiome: Exploring the role of microbial communities in plant adaptations to desert environments.</title>
        <authorList>
            <person name="Partida-Martinez L.P."/>
        </authorList>
    </citation>
    <scope>NUCLEOTIDE SEQUENCE [LARGE SCALE GENOMIC DNA]</scope>
    <source>
        <strain evidence="9 10">AS2.23</strain>
    </source>
</reference>
<reference evidence="9 10" key="2">
    <citation type="submission" date="2020-08" db="EMBL/GenBank/DDBJ databases">
        <authorList>
            <person name="Partida-Martinez L."/>
            <person name="Huntemann M."/>
            <person name="Clum A."/>
            <person name="Wang J."/>
            <person name="Palaniappan K."/>
            <person name="Ritter S."/>
            <person name="Chen I.-M."/>
            <person name="Stamatis D."/>
            <person name="Reddy T."/>
            <person name="O'Malley R."/>
            <person name="Daum C."/>
            <person name="Shapiro N."/>
            <person name="Ivanova N."/>
            <person name="Kyrpides N."/>
            <person name="Woyke T."/>
        </authorList>
    </citation>
    <scope>NUCLEOTIDE SEQUENCE [LARGE SCALE GENOMIC DNA]</scope>
    <source>
        <strain evidence="9 10">AS2.23</strain>
    </source>
</reference>
<dbReference type="EMBL" id="JACHVY010000001">
    <property type="protein sequence ID" value="MBB2899292.1"/>
    <property type="molecule type" value="Genomic_DNA"/>
</dbReference>
<organism evidence="9 10">
    <name type="scientific">Kineococcus radiotolerans</name>
    <dbReference type="NCBI Taxonomy" id="131568"/>
    <lineage>
        <taxon>Bacteria</taxon>
        <taxon>Bacillati</taxon>
        <taxon>Actinomycetota</taxon>
        <taxon>Actinomycetes</taxon>
        <taxon>Kineosporiales</taxon>
        <taxon>Kineosporiaceae</taxon>
        <taxon>Kineococcus</taxon>
    </lineage>
</organism>
<feature type="transmembrane region" description="Helical" evidence="7">
    <location>
        <begin position="147"/>
        <end position="172"/>
    </location>
</feature>
<evidence type="ECO:0000313" key="10">
    <source>
        <dbReference type="Proteomes" id="UP000533269"/>
    </source>
</evidence>
<dbReference type="PROSITE" id="PS50928">
    <property type="entry name" value="ABC_TM1"/>
    <property type="match status" value="1"/>
</dbReference>
<gene>
    <name evidence="9" type="ORF">FHR75_000080</name>
</gene>
<evidence type="ECO:0000256" key="5">
    <source>
        <dbReference type="ARBA" id="ARBA00022989"/>
    </source>
</evidence>
<keyword evidence="4 7" id="KW-0812">Transmembrane</keyword>
<feature type="transmembrane region" description="Helical" evidence="7">
    <location>
        <begin position="253"/>
        <end position="273"/>
    </location>
</feature>
<name>A0A7W4TIW6_KINRA</name>
<keyword evidence="6 7" id="KW-0472">Membrane</keyword>
<feature type="transmembrane region" description="Helical" evidence="7">
    <location>
        <begin position="66"/>
        <end position="88"/>
    </location>
</feature>
<dbReference type="GO" id="GO:0055085">
    <property type="term" value="P:transmembrane transport"/>
    <property type="evidence" value="ECO:0007669"/>
    <property type="project" value="InterPro"/>
</dbReference>
<comment type="caution">
    <text evidence="9">The sequence shown here is derived from an EMBL/GenBank/DDBJ whole genome shotgun (WGS) entry which is preliminary data.</text>
</comment>
<evidence type="ECO:0000259" key="8">
    <source>
        <dbReference type="PROSITE" id="PS50928"/>
    </source>
</evidence>
<evidence type="ECO:0000256" key="6">
    <source>
        <dbReference type="ARBA" id="ARBA00023136"/>
    </source>
</evidence>
<keyword evidence="5 7" id="KW-1133">Transmembrane helix</keyword>
<feature type="domain" description="ABC transmembrane type-1" evidence="8">
    <location>
        <begin position="62"/>
        <end position="274"/>
    </location>
</feature>
<sequence>MWWFVAPAALFLTAFFAVPVVNNITMSFREYTTATFYTGEAPFVGLDNYVTVVTSGIFARLTVNTLTFTVVSLGATFVIGLLLALFFNTHFRLNAVLRSLILLPWLLPLIISAAVWRRMMDTGSGVLNQITGAVGLGEVPWLTDPRIALYSVILVNVWVGIPFVMVILYGGLQEIPRDLYEAASLDGATGVRSFALITWPLLRPVVIIVLMLGFIYTIRVLDIVLALTGGGPADATQTYATQAYQLSFTNFEFGTGAALSNILIVVTLLVSVFQLRANRRANDLAG</sequence>
<dbReference type="AlphaFoldDB" id="A0A7W4TIW6"/>
<evidence type="ECO:0000256" key="7">
    <source>
        <dbReference type="RuleBase" id="RU363032"/>
    </source>
</evidence>
<dbReference type="PANTHER" id="PTHR43005:SF1">
    <property type="entry name" value="SPERMIDINE_PUTRESCINE TRANSPORT SYSTEM PERMEASE PROTEIN"/>
    <property type="match status" value="1"/>
</dbReference>
<evidence type="ECO:0000256" key="4">
    <source>
        <dbReference type="ARBA" id="ARBA00022692"/>
    </source>
</evidence>
<dbReference type="InterPro" id="IPR000515">
    <property type="entry name" value="MetI-like"/>
</dbReference>
<feature type="transmembrane region" description="Helical" evidence="7">
    <location>
        <begin position="193"/>
        <end position="218"/>
    </location>
</feature>
<accession>A0A7W4TIW6</accession>
<protein>
    <submittedName>
        <fullName evidence="9">Multiple sugar transport system permease protein</fullName>
    </submittedName>
</protein>
<dbReference type="PANTHER" id="PTHR43005">
    <property type="entry name" value="BLR7065 PROTEIN"/>
    <property type="match status" value="1"/>
</dbReference>
<dbReference type="Pfam" id="PF00528">
    <property type="entry name" value="BPD_transp_1"/>
    <property type="match status" value="1"/>
</dbReference>
<proteinExistence type="inferred from homology"/>
<dbReference type="Proteomes" id="UP000533269">
    <property type="component" value="Unassembled WGS sequence"/>
</dbReference>
<dbReference type="Gene3D" id="1.10.3720.10">
    <property type="entry name" value="MetI-like"/>
    <property type="match status" value="1"/>
</dbReference>
<comment type="similarity">
    <text evidence="7">Belongs to the binding-protein-dependent transport system permease family.</text>
</comment>
<keyword evidence="3" id="KW-1003">Cell membrane</keyword>
<evidence type="ECO:0000256" key="2">
    <source>
        <dbReference type="ARBA" id="ARBA00022448"/>
    </source>
</evidence>
<keyword evidence="2 7" id="KW-0813">Transport</keyword>
<feature type="transmembrane region" description="Helical" evidence="7">
    <location>
        <begin position="95"/>
        <end position="116"/>
    </location>
</feature>
<dbReference type="InterPro" id="IPR035906">
    <property type="entry name" value="MetI-like_sf"/>
</dbReference>
<dbReference type="GO" id="GO:0005886">
    <property type="term" value="C:plasma membrane"/>
    <property type="evidence" value="ECO:0007669"/>
    <property type="project" value="UniProtKB-SubCell"/>
</dbReference>
<dbReference type="SUPFAM" id="SSF161098">
    <property type="entry name" value="MetI-like"/>
    <property type="match status" value="1"/>
</dbReference>
<evidence type="ECO:0000256" key="1">
    <source>
        <dbReference type="ARBA" id="ARBA00004651"/>
    </source>
</evidence>
<keyword evidence="9" id="KW-0762">Sugar transport</keyword>
<dbReference type="CDD" id="cd06261">
    <property type="entry name" value="TM_PBP2"/>
    <property type="match status" value="1"/>
</dbReference>
<comment type="subcellular location">
    <subcellularLocation>
        <location evidence="1 7">Cell membrane</location>
        <topology evidence="1 7">Multi-pass membrane protein</topology>
    </subcellularLocation>
</comment>
<evidence type="ECO:0000313" key="9">
    <source>
        <dbReference type="EMBL" id="MBB2899292.1"/>
    </source>
</evidence>